<proteinExistence type="inferred from homology"/>
<dbReference type="GO" id="GO:0016168">
    <property type="term" value="F:chlorophyll binding"/>
    <property type="evidence" value="ECO:0007669"/>
    <property type="project" value="UniProtKB-KW"/>
</dbReference>
<organism evidence="8 9">
    <name type="scientific">Symbiochloris irregularis</name>
    <dbReference type="NCBI Taxonomy" id="706552"/>
    <lineage>
        <taxon>Eukaryota</taxon>
        <taxon>Viridiplantae</taxon>
        <taxon>Chlorophyta</taxon>
        <taxon>core chlorophytes</taxon>
        <taxon>Trebouxiophyceae</taxon>
        <taxon>Trebouxiales</taxon>
        <taxon>Trebouxiaceae</taxon>
        <taxon>Symbiochloris</taxon>
    </lineage>
</organism>
<name>A0AAW1NUS0_9CHLO</name>
<gene>
    <name evidence="8" type="ORF">WJX73_007922</name>
</gene>
<keyword evidence="5 7" id="KW-0157">Chromophore</keyword>
<dbReference type="GO" id="GO:0009535">
    <property type="term" value="C:chloroplast thylakoid membrane"/>
    <property type="evidence" value="ECO:0007669"/>
    <property type="project" value="UniProtKB-SubCell"/>
</dbReference>
<sequence length="280" mass="30511">MHTLMFQPRFVGKALRSPGPSLSHARAVTRHISAVSSTSESGEGLGLVSAQREWEIGSRYWWPFSNFDPPSYLDGSLPGDRGFDPLRLGETWGNPPDDSSSPSSRIGWLLEGELYNGRVAMLAVLGVLVVEAQGKGPWWNAVNLSGTAGPTFAAGVVGLHVVFAFLEKQRIENFEERGEAGHFGLAPFDPAGIRNDYNRQAEVRNARTAMLAMLGFWTQAWVTGKGPLENALDHLHAPFENNVFTYGDKGIKVVAVFLVASVVVHLAELSRLKARAKGEN</sequence>
<dbReference type="InterPro" id="IPR001344">
    <property type="entry name" value="Chloro_AB-bd_pln"/>
</dbReference>
<feature type="binding site" evidence="6">
    <location>
        <position position="205"/>
    </location>
    <ligand>
        <name>chlorophyll a</name>
        <dbReference type="ChEBI" id="CHEBI:58416"/>
        <label>1</label>
    </ligand>
</feature>
<feature type="binding site" description="axial binding residue" evidence="6">
    <location>
        <position position="176"/>
    </location>
    <ligand>
        <name>chlorophyll b</name>
        <dbReference type="ChEBI" id="CHEBI:61721"/>
        <label>3</label>
    </ligand>
    <ligandPart>
        <name>Mg</name>
        <dbReference type="ChEBI" id="CHEBI:25107"/>
    </ligandPart>
</feature>
<feature type="binding site" evidence="6">
    <location>
        <position position="202"/>
    </location>
    <ligand>
        <name>chlorophyll a</name>
        <dbReference type="ChEBI" id="CHEBI:58416"/>
        <label>1</label>
    </ligand>
</feature>
<evidence type="ECO:0000256" key="5">
    <source>
        <dbReference type="ARBA" id="ARBA00022991"/>
    </source>
</evidence>
<dbReference type="PANTHER" id="PTHR21649">
    <property type="entry name" value="CHLOROPHYLL A/B BINDING PROTEIN"/>
    <property type="match status" value="1"/>
</dbReference>
<evidence type="ECO:0000313" key="8">
    <source>
        <dbReference type="EMBL" id="KAK9795525.1"/>
    </source>
</evidence>
<dbReference type="SUPFAM" id="SSF103511">
    <property type="entry name" value="Chlorophyll a-b binding protein"/>
    <property type="match status" value="1"/>
</dbReference>
<keyword evidence="3 7" id="KW-0602">Photosynthesis</keyword>
<keyword evidence="7" id="KW-0603">Photosystem I</keyword>
<dbReference type="GO" id="GO:0009765">
    <property type="term" value="P:photosynthesis, light harvesting"/>
    <property type="evidence" value="ECO:0007669"/>
    <property type="project" value="InterPro"/>
</dbReference>
<feature type="binding site" evidence="6">
    <location>
        <position position="207"/>
    </location>
    <ligand>
        <name>chlorophyll a</name>
        <dbReference type="ChEBI" id="CHEBI:58416"/>
        <label>1</label>
    </ligand>
</feature>
<dbReference type="AlphaFoldDB" id="A0AAW1NUS0"/>
<dbReference type="GO" id="GO:0009522">
    <property type="term" value="C:photosystem I"/>
    <property type="evidence" value="ECO:0007669"/>
    <property type="project" value="UniProtKB-KW"/>
</dbReference>
<dbReference type="GO" id="GO:0009523">
    <property type="term" value="C:photosystem II"/>
    <property type="evidence" value="ECO:0007669"/>
    <property type="project" value="UniProtKB-KW"/>
</dbReference>
<dbReference type="InterPro" id="IPR022796">
    <property type="entry name" value="Chloroa_b-bind"/>
</dbReference>
<evidence type="ECO:0000313" key="9">
    <source>
        <dbReference type="Proteomes" id="UP001465755"/>
    </source>
</evidence>
<comment type="caution">
    <text evidence="8">The sequence shown here is derived from an EMBL/GenBank/DDBJ whole genome shotgun (WGS) entry which is preliminary data.</text>
</comment>
<keyword evidence="1 6" id="KW-0148">Chlorophyll</keyword>
<comment type="similarity">
    <text evidence="7">Belongs to the light-harvesting chlorophyll a/b-binding (LHC) protein family.</text>
</comment>
<feature type="binding site" description="axial binding residue" evidence="6">
    <location>
        <position position="234"/>
    </location>
    <ligand>
        <name>chlorophyll a</name>
        <dbReference type="ChEBI" id="CHEBI:58416"/>
        <label>5</label>
    </ligand>
    <ligandPart>
        <name>Mg</name>
        <dbReference type="ChEBI" id="CHEBI:25107"/>
    </ligandPart>
</feature>
<feature type="binding site" evidence="6">
    <location>
        <position position="219"/>
    </location>
    <ligand>
        <name>chlorophyll a</name>
        <dbReference type="ChEBI" id="CHEBI:58416"/>
        <label>1</label>
    </ligand>
</feature>
<feature type="binding site" evidence="6">
    <location>
        <position position="113"/>
    </location>
    <ligand>
        <name>chlorophyll a</name>
        <dbReference type="ChEBI" id="CHEBI:58416"/>
        <label>1</label>
    </ligand>
</feature>
<comment type="function">
    <text evidence="7">The light-harvesting complex (LHC) functions as a light receptor, it captures and delivers excitation energy to photosystems with which it is closely associated.</text>
</comment>
<dbReference type="Pfam" id="PF00504">
    <property type="entry name" value="Chloroa_b-bind"/>
    <property type="match status" value="1"/>
</dbReference>
<keyword evidence="2 7" id="KW-0150">Chloroplast</keyword>
<dbReference type="Gene3D" id="1.10.3460.10">
    <property type="entry name" value="Chlorophyll a/b binding protein domain"/>
    <property type="match status" value="1"/>
</dbReference>
<keyword evidence="7" id="KW-0604">Photosystem II</keyword>
<reference evidence="8 9" key="1">
    <citation type="journal article" date="2024" name="Nat. Commun.">
        <title>Phylogenomics reveals the evolutionary origins of lichenization in chlorophyte algae.</title>
        <authorList>
            <person name="Puginier C."/>
            <person name="Libourel C."/>
            <person name="Otte J."/>
            <person name="Skaloud P."/>
            <person name="Haon M."/>
            <person name="Grisel S."/>
            <person name="Petersen M."/>
            <person name="Berrin J.G."/>
            <person name="Delaux P.M."/>
            <person name="Dal Grande F."/>
            <person name="Keller J."/>
        </authorList>
    </citation>
    <scope>NUCLEOTIDE SEQUENCE [LARGE SCALE GENOMIC DNA]</scope>
    <source>
        <strain evidence="8 9">SAG 2036</strain>
    </source>
</reference>
<keyword evidence="4 7" id="KW-0934">Plastid</keyword>
<comment type="subcellular location">
    <subcellularLocation>
        <location evidence="7">Plastid</location>
        <location evidence="7">Chloroplast thylakoid membrane</location>
    </subcellularLocation>
</comment>
<keyword evidence="7" id="KW-0793">Thylakoid</keyword>
<evidence type="ECO:0000256" key="1">
    <source>
        <dbReference type="ARBA" id="ARBA00022494"/>
    </source>
</evidence>
<accession>A0AAW1NUS0</accession>
<keyword evidence="9" id="KW-1185">Reference proteome</keyword>
<protein>
    <recommendedName>
        <fullName evidence="7">Chlorophyll a-b binding protein, chloroplastic</fullName>
    </recommendedName>
</protein>
<evidence type="ECO:0000256" key="7">
    <source>
        <dbReference type="RuleBase" id="RU363080"/>
    </source>
</evidence>
<dbReference type="Proteomes" id="UP001465755">
    <property type="component" value="Unassembled WGS sequence"/>
</dbReference>
<evidence type="ECO:0000256" key="6">
    <source>
        <dbReference type="PIRSR" id="PIRSR601344-1"/>
    </source>
</evidence>
<dbReference type="EMBL" id="JALJOQ010000128">
    <property type="protein sequence ID" value="KAK9795525.1"/>
    <property type="molecule type" value="Genomic_DNA"/>
</dbReference>
<feature type="binding site" description="axial binding residue" evidence="6">
    <location>
        <position position="118"/>
    </location>
    <ligand>
        <name>chlorophyll b</name>
        <dbReference type="ChEBI" id="CHEBI:61721"/>
        <label>1</label>
    </ligand>
    <ligandPart>
        <name>Mg</name>
        <dbReference type="ChEBI" id="CHEBI:25107"/>
    </ligandPart>
</feature>
<evidence type="ECO:0000256" key="4">
    <source>
        <dbReference type="ARBA" id="ARBA00022640"/>
    </source>
</evidence>
<evidence type="ECO:0000256" key="3">
    <source>
        <dbReference type="ARBA" id="ARBA00022531"/>
    </source>
</evidence>
<evidence type="ECO:0000256" key="2">
    <source>
        <dbReference type="ARBA" id="ARBA00022528"/>
    </source>
</evidence>